<comment type="caution">
    <text evidence="12">The sequence shown here is derived from an EMBL/GenBank/DDBJ whole genome shotgun (WGS) entry which is preliminary data.</text>
</comment>
<dbReference type="InterPro" id="IPR018422">
    <property type="entry name" value="Cation/H_exchanger_CPA1"/>
</dbReference>
<keyword evidence="4 10" id="KW-0812">Transmembrane</keyword>
<dbReference type="GO" id="GO:0015385">
    <property type="term" value="F:sodium:proton antiporter activity"/>
    <property type="evidence" value="ECO:0007669"/>
    <property type="project" value="InterPro"/>
</dbReference>
<dbReference type="PANTHER" id="PTHR10110">
    <property type="entry name" value="SODIUM/HYDROGEN EXCHANGER"/>
    <property type="match status" value="1"/>
</dbReference>
<evidence type="ECO:0000313" key="12">
    <source>
        <dbReference type="EMBL" id="GIJ61332.1"/>
    </source>
</evidence>
<dbReference type="AlphaFoldDB" id="A0A8J4E6Z3"/>
<reference evidence="12" key="1">
    <citation type="submission" date="2021-01" db="EMBL/GenBank/DDBJ databases">
        <title>Whole genome shotgun sequence of Virgisporangium aurantiacum NBRC 16421.</title>
        <authorList>
            <person name="Komaki H."/>
            <person name="Tamura T."/>
        </authorList>
    </citation>
    <scope>NUCLEOTIDE SEQUENCE</scope>
    <source>
        <strain evidence="12">NBRC 16421</strain>
    </source>
</reference>
<dbReference type="PANTHER" id="PTHR10110:SF86">
    <property type="entry name" value="SODIUM_HYDROGEN EXCHANGER 7"/>
    <property type="match status" value="1"/>
</dbReference>
<dbReference type="EMBL" id="BOPG01000065">
    <property type="protein sequence ID" value="GIJ61332.1"/>
    <property type="molecule type" value="Genomic_DNA"/>
</dbReference>
<dbReference type="GO" id="GO:0015386">
    <property type="term" value="F:potassium:proton antiporter activity"/>
    <property type="evidence" value="ECO:0007669"/>
    <property type="project" value="TreeGrafter"/>
</dbReference>
<accession>A0A8J4E6Z3</accession>
<evidence type="ECO:0000256" key="8">
    <source>
        <dbReference type="ARBA" id="ARBA00023136"/>
    </source>
</evidence>
<dbReference type="Proteomes" id="UP000612585">
    <property type="component" value="Unassembled WGS sequence"/>
</dbReference>
<feature type="transmembrane region" description="Helical" evidence="10">
    <location>
        <begin position="331"/>
        <end position="353"/>
    </location>
</feature>
<evidence type="ECO:0000256" key="4">
    <source>
        <dbReference type="ARBA" id="ARBA00022692"/>
    </source>
</evidence>
<dbReference type="Gene3D" id="6.10.140.1330">
    <property type="match status" value="1"/>
</dbReference>
<proteinExistence type="predicted"/>
<feature type="transmembrane region" description="Helical" evidence="10">
    <location>
        <begin position="291"/>
        <end position="311"/>
    </location>
</feature>
<dbReference type="InterPro" id="IPR006153">
    <property type="entry name" value="Cation/H_exchanger_TM"/>
</dbReference>
<comment type="subcellular location">
    <subcellularLocation>
        <location evidence="1">Cell membrane</location>
        <topology evidence="1">Multi-pass membrane protein</topology>
    </subcellularLocation>
</comment>
<gene>
    <name evidence="12" type="ORF">Vau01_088480</name>
</gene>
<evidence type="ECO:0000259" key="11">
    <source>
        <dbReference type="Pfam" id="PF00999"/>
    </source>
</evidence>
<evidence type="ECO:0000256" key="7">
    <source>
        <dbReference type="ARBA" id="ARBA00023065"/>
    </source>
</evidence>
<feature type="domain" description="Cation/H+ exchanger transmembrane" evidence="11">
    <location>
        <begin position="289"/>
        <end position="467"/>
    </location>
</feature>
<evidence type="ECO:0000256" key="10">
    <source>
        <dbReference type="SAM" id="Phobius"/>
    </source>
</evidence>
<feature type="transmembrane region" description="Helical" evidence="10">
    <location>
        <begin position="149"/>
        <end position="167"/>
    </location>
</feature>
<feature type="transmembrane region" description="Helical" evidence="10">
    <location>
        <begin position="442"/>
        <end position="464"/>
    </location>
</feature>
<protein>
    <submittedName>
        <fullName evidence="12">Sodium/hydrogen exchanger</fullName>
    </submittedName>
</protein>
<feature type="transmembrane region" description="Helical" evidence="10">
    <location>
        <begin position="406"/>
        <end position="430"/>
    </location>
</feature>
<evidence type="ECO:0000256" key="2">
    <source>
        <dbReference type="ARBA" id="ARBA00022448"/>
    </source>
</evidence>
<keyword evidence="7" id="KW-0406">Ion transport</keyword>
<keyword evidence="8 10" id="KW-0472">Membrane</keyword>
<sequence length="544" mass="58861">MSGLLLVLALGAIAVMAFGHRIGLQPGLAILVAAAGVSFIPGLPRWELEPELILGVVVPPLLYAAALEFSFFSFMRNLRSIIGLGVGLVVATAFLAGHAAAWVLPGLGVSVALVLGAIVGPPDTVTIASHGRELGLTRRVNALLTGESLVNDAAALTMFSVFVAGVAGTETFIDGPVQLFLYSVVVGVLIGMVLGFAATFVRPRLHEPTLETAIGLVLPFAAFFVAEHVHASGVLAVVMAGFSVSMNSVYSDGGFEGHRQEDLDDERYRKRLERRHRIARRLDYRTRLTEGAIWPVVNTLLEAFVFAYTGLQLRFVIEELVDSDEPLGRTLLAGTVILLVVIGIRVAYIMFLFRPSPRREARRARSRELRRKRRVERLMRAGQLRRAEQADQVESRPNRPLGWSEAFLLSWAGMRGIVTLGAAGGIPFALDDGTPFPHRSTIQFLAYFVVIGTLVVQGPTLPLFARWLRIDTTEEDAIAGSELAAARALADEKAPGGYDAQRDAVTMAVVNRVFDDEAARLVLADVDQQEAAAVSRARSTKPAE</sequence>
<dbReference type="GO" id="GO:0051453">
    <property type="term" value="P:regulation of intracellular pH"/>
    <property type="evidence" value="ECO:0007669"/>
    <property type="project" value="TreeGrafter"/>
</dbReference>
<organism evidence="12 13">
    <name type="scientific">Virgisporangium aurantiacum</name>
    <dbReference type="NCBI Taxonomy" id="175570"/>
    <lineage>
        <taxon>Bacteria</taxon>
        <taxon>Bacillati</taxon>
        <taxon>Actinomycetota</taxon>
        <taxon>Actinomycetes</taxon>
        <taxon>Micromonosporales</taxon>
        <taxon>Micromonosporaceae</taxon>
        <taxon>Virgisporangium</taxon>
    </lineage>
</organism>
<evidence type="ECO:0000256" key="9">
    <source>
        <dbReference type="ARBA" id="ARBA00023201"/>
    </source>
</evidence>
<evidence type="ECO:0000256" key="6">
    <source>
        <dbReference type="ARBA" id="ARBA00023053"/>
    </source>
</evidence>
<keyword evidence="9" id="KW-0739">Sodium transport</keyword>
<keyword evidence="5 10" id="KW-1133">Transmembrane helix</keyword>
<dbReference type="Pfam" id="PF00999">
    <property type="entry name" value="Na_H_Exchanger"/>
    <property type="match status" value="2"/>
</dbReference>
<evidence type="ECO:0000256" key="3">
    <source>
        <dbReference type="ARBA" id="ARBA00022475"/>
    </source>
</evidence>
<keyword evidence="13" id="KW-1185">Reference proteome</keyword>
<keyword evidence="2" id="KW-0813">Transport</keyword>
<evidence type="ECO:0000256" key="1">
    <source>
        <dbReference type="ARBA" id="ARBA00004651"/>
    </source>
</evidence>
<evidence type="ECO:0000313" key="13">
    <source>
        <dbReference type="Proteomes" id="UP000612585"/>
    </source>
</evidence>
<dbReference type="GO" id="GO:0098719">
    <property type="term" value="P:sodium ion import across plasma membrane"/>
    <property type="evidence" value="ECO:0007669"/>
    <property type="project" value="TreeGrafter"/>
</dbReference>
<name>A0A8J4E6Z3_9ACTN</name>
<dbReference type="GO" id="GO:0005886">
    <property type="term" value="C:plasma membrane"/>
    <property type="evidence" value="ECO:0007669"/>
    <property type="project" value="UniProtKB-SubCell"/>
</dbReference>
<dbReference type="RefSeq" id="WP_204006191.1">
    <property type="nucleotide sequence ID" value="NZ_BOPG01000065.1"/>
</dbReference>
<feature type="domain" description="Cation/H+ exchanger transmembrane" evidence="11">
    <location>
        <begin position="13"/>
        <end position="248"/>
    </location>
</feature>
<feature type="transmembrane region" description="Helical" evidence="10">
    <location>
        <begin position="81"/>
        <end position="101"/>
    </location>
</feature>
<keyword evidence="6" id="KW-0915">Sodium</keyword>
<evidence type="ECO:0000256" key="5">
    <source>
        <dbReference type="ARBA" id="ARBA00022989"/>
    </source>
</evidence>
<keyword evidence="3" id="KW-1003">Cell membrane</keyword>
<feature type="transmembrane region" description="Helical" evidence="10">
    <location>
        <begin position="179"/>
        <end position="201"/>
    </location>
</feature>
<feature type="transmembrane region" description="Helical" evidence="10">
    <location>
        <begin position="52"/>
        <end position="74"/>
    </location>
</feature>